<dbReference type="EMBL" id="SHOA02000033">
    <property type="protein sequence ID" value="TDH73631.1"/>
    <property type="molecule type" value="Genomic_DNA"/>
</dbReference>
<dbReference type="OrthoDB" id="9942608at2759"/>
<evidence type="ECO:0000313" key="1">
    <source>
        <dbReference type="EMBL" id="TDH73631.1"/>
    </source>
</evidence>
<keyword evidence="2" id="KW-1185">Reference proteome</keyword>
<dbReference type="GeneID" id="94352565"/>
<proteinExistence type="predicted"/>
<name>A0A976NZF7_BRELC</name>
<dbReference type="AlphaFoldDB" id="A0A976NZF7"/>
<comment type="caution">
    <text evidence="1">The sequence shown here is derived from an EMBL/GenBank/DDBJ whole genome shotgun (WGS) entry which is preliminary data.</text>
</comment>
<sequence length="89" mass="10765">MLQDQFFRDECFPVRNSHRISTMINLLSIVKGVRRKRRQPMIINKMHELYVRFQMRNYASAYTDSMSKRPLMEFDSSRVTTKIQMTLLM</sequence>
<reference evidence="1 2" key="1">
    <citation type="journal article" date="2021" name="Genome Biol.">
        <title>AFLAP: assembly-free linkage analysis pipeline using k-mers from genome sequencing data.</title>
        <authorList>
            <person name="Fletcher K."/>
            <person name="Zhang L."/>
            <person name="Gil J."/>
            <person name="Han R."/>
            <person name="Cavanaugh K."/>
            <person name="Michelmore R."/>
        </authorList>
    </citation>
    <scope>NUCLEOTIDE SEQUENCE [LARGE SCALE GENOMIC DNA]</scope>
    <source>
        <strain evidence="1 2">SF5</strain>
    </source>
</reference>
<accession>A0A976NZF7</accession>
<dbReference type="KEGG" id="blac:94352565"/>
<evidence type="ECO:0000313" key="2">
    <source>
        <dbReference type="Proteomes" id="UP000294530"/>
    </source>
</evidence>
<dbReference type="Proteomes" id="UP000294530">
    <property type="component" value="Unassembled WGS sequence"/>
</dbReference>
<organism evidence="1 2">
    <name type="scientific">Bremia lactucae</name>
    <name type="common">Lettuce downy mildew</name>
    <dbReference type="NCBI Taxonomy" id="4779"/>
    <lineage>
        <taxon>Eukaryota</taxon>
        <taxon>Sar</taxon>
        <taxon>Stramenopiles</taxon>
        <taxon>Oomycota</taxon>
        <taxon>Peronosporomycetes</taxon>
        <taxon>Peronosporales</taxon>
        <taxon>Peronosporaceae</taxon>
        <taxon>Bremia</taxon>
    </lineage>
</organism>
<protein>
    <submittedName>
        <fullName evidence="1">Uncharacterized protein</fullName>
    </submittedName>
</protein>
<gene>
    <name evidence="1" type="ORF">CCR75_008847</name>
</gene>
<dbReference type="RefSeq" id="XP_067823129.1">
    <property type="nucleotide sequence ID" value="XM_067966894.1"/>
</dbReference>